<dbReference type="GO" id="GO:0044781">
    <property type="term" value="P:bacterial-type flagellum organization"/>
    <property type="evidence" value="ECO:0007669"/>
    <property type="project" value="UniProtKB-KW"/>
</dbReference>
<evidence type="ECO:0000256" key="8">
    <source>
        <dbReference type="SAM" id="Coils"/>
    </source>
</evidence>
<dbReference type="Pfam" id="PF02108">
    <property type="entry name" value="FliH"/>
    <property type="match status" value="1"/>
</dbReference>
<keyword evidence="5" id="KW-1005">Bacterial flagellum biogenesis</keyword>
<comment type="function">
    <text evidence="1">Needed for flagellar regrowth and assembly.</text>
</comment>
<reference evidence="10 11" key="1">
    <citation type="submission" date="2017-01" db="EMBL/GenBank/DDBJ databases">
        <title>Genome sequencing of Rhodoferax fermentans JCM 7819.</title>
        <authorList>
            <person name="Kim Y.J."/>
            <person name="Farh M.E.-A."/>
            <person name="Yang D.-C."/>
        </authorList>
    </citation>
    <scope>NUCLEOTIDE SEQUENCE [LARGE SCALE GENOMIC DNA]</scope>
    <source>
        <strain evidence="10 11">JCM 7819</strain>
    </source>
</reference>
<dbReference type="Proteomes" id="UP000190750">
    <property type="component" value="Unassembled WGS sequence"/>
</dbReference>
<evidence type="ECO:0000256" key="3">
    <source>
        <dbReference type="ARBA" id="ARBA00016507"/>
    </source>
</evidence>
<evidence type="ECO:0000256" key="4">
    <source>
        <dbReference type="ARBA" id="ARBA00022448"/>
    </source>
</evidence>
<comment type="similarity">
    <text evidence="2">Belongs to the FliH family.</text>
</comment>
<sequence>MSMNNYARFIPGEEISAVQQWQFRAMDTAAQLLAAKTKAREEQDAAAQTESQLQQAYQEGYAAGVEQGKLQAQVELQQQMQAFLDNQAQEAADKLTALFEAAQQEQQAAEQAMAQGVLALSCELARQVLRHEVSVNPAVVMPVLTEAIGLLGAEFKTAVVKLHPQDLAALGPQIQTNFAGIGLSLRADPELLPGSCLVESAGTVIDGTLQKRWQRAVATLGLSSTWEVPGESA</sequence>
<keyword evidence="8" id="KW-0175">Coiled coil</keyword>
<dbReference type="InterPro" id="IPR018035">
    <property type="entry name" value="Flagellar_FliH/T3SS_HrpE"/>
</dbReference>
<protein>
    <recommendedName>
        <fullName evidence="3">Flagellar assembly protein FliH</fullName>
    </recommendedName>
</protein>
<keyword evidence="7" id="KW-1006">Bacterial flagellum protein export</keyword>
<keyword evidence="10" id="KW-0966">Cell projection</keyword>
<dbReference type="AlphaFoldDB" id="A0A1T1AXA1"/>
<evidence type="ECO:0000256" key="5">
    <source>
        <dbReference type="ARBA" id="ARBA00022795"/>
    </source>
</evidence>
<comment type="caution">
    <text evidence="10">The sequence shown here is derived from an EMBL/GenBank/DDBJ whole genome shotgun (WGS) entry which is preliminary data.</text>
</comment>
<keyword evidence="6" id="KW-0653">Protein transport</keyword>
<dbReference type="GO" id="GO:0005829">
    <property type="term" value="C:cytosol"/>
    <property type="evidence" value="ECO:0007669"/>
    <property type="project" value="TreeGrafter"/>
</dbReference>
<evidence type="ECO:0000313" key="11">
    <source>
        <dbReference type="Proteomes" id="UP000190750"/>
    </source>
</evidence>
<dbReference type="InterPro" id="IPR051472">
    <property type="entry name" value="T3SS_Stator/FliH"/>
</dbReference>
<gene>
    <name evidence="10" type="ORF">RF819_20515</name>
</gene>
<evidence type="ECO:0000259" key="9">
    <source>
        <dbReference type="Pfam" id="PF02108"/>
    </source>
</evidence>
<evidence type="ECO:0000313" key="10">
    <source>
        <dbReference type="EMBL" id="OOV08744.1"/>
    </source>
</evidence>
<keyword evidence="10" id="KW-0282">Flagellum</keyword>
<dbReference type="PANTHER" id="PTHR34982:SF1">
    <property type="entry name" value="FLAGELLAR ASSEMBLY PROTEIN FLIH"/>
    <property type="match status" value="1"/>
</dbReference>
<evidence type="ECO:0000256" key="7">
    <source>
        <dbReference type="ARBA" id="ARBA00023225"/>
    </source>
</evidence>
<dbReference type="GO" id="GO:0015031">
    <property type="term" value="P:protein transport"/>
    <property type="evidence" value="ECO:0007669"/>
    <property type="project" value="UniProtKB-KW"/>
</dbReference>
<feature type="coiled-coil region" evidence="8">
    <location>
        <begin position="85"/>
        <end position="112"/>
    </location>
</feature>
<accession>A0A1T1AXA1</accession>
<feature type="domain" description="Flagellar assembly protein FliH/Type III secretion system HrpE" evidence="9">
    <location>
        <begin position="90"/>
        <end position="215"/>
    </location>
</feature>
<dbReference type="EMBL" id="MTJN01000002">
    <property type="protein sequence ID" value="OOV08744.1"/>
    <property type="molecule type" value="Genomic_DNA"/>
</dbReference>
<name>A0A1T1AXA1_RHOFE</name>
<organism evidence="10 11">
    <name type="scientific">Rhodoferax fermentans</name>
    <dbReference type="NCBI Taxonomy" id="28066"/>
    <lineage>
        <taxon>Bacteria</taxon>
        <taxon>Pseudomonadati</taxon>
        <taxon>Pseudomonadota</taxon>
        <taxon>Betaproteobacteria</taxon>
        <taxon>Burkholderiales</taxon>
        <taxon>Comamonadaceae</taxon>
        <taxon>Rhodoferax</taxon>
    </lineage>
</organism>
<keyword evidence="10" id="KW-0969">Cilium</keyword>
<evidence type="ECO:0000256" key="2">
    <source>
        <dbReference type="ARBA" id="ARBA00006602"/>
    </source>
</evidence>
<proteinExistence type="inferred from homology"/>
<keyword evidence="11" id="KW-1185">Reference proteome</keyword>
<evidence type="ECO:0000256" key="6">
    <source>
        <dbReference type="ARBA" id="ARBA00022927"/>
    </source>
</evidence>
<keyword evidence="4" id="KW-0813">Transport</keyword>
<dbReference type="PANTHER" id="PTHR34982">
    <property type="entry name" value="YOP PROTEINS TRANSLOCATION PROTEIN L"/>
    <property type="match status" value="1"/>
</dbReference>
<evidence type="ECO:0000256" key="1">
    <source>
        <dbReference type="ARBA" id="ARBA00003041"/>
    </source>
</evidence>
<dbReference type="STRING" id="28066.RF819_20515"/>